<evidence type="ECO:0000313" key="3">
    <source>
        <dbReference type="Proteomes" id="UP000471190"/>
    </source>
</evidence>
<gene>
    <name evidence="2" type="ORF">GXW80_23425</name>
</gene>
<reference evidence="2 3" key="1">
    <citation type="submission" date="2020-02" db="EMBL/GenBank/DDBJ databases">
        <title>Draft genome sequence of Rhizobium tropici.</title>
        <authorList>
            <person name="Khayi S."/>
            <person name="Jemo M."/>
        </authorList>
    </citation>
    <scope>NUCLEOTIDE SEQUENCE [LARGE SCALE GENOMIC DNA]</scope>
    <source>
        <strain evidence="2 3">A12</strain>
        <plasmid evidence="2">pA12b</plasmid>
    </source>
</reference>
<dbReference type="EMBL" id="JAADZA010000033">
    <property type="protein sequence ID" value="NEV13942.1"/>
    <property type="molecule type" value="Genomic_DNA"/>
</dbReference>
<evidence type="ECO:0000313" key="2">
    <source>
        <dbReference type="EMBL" id="NEV13942.1"/>
    </source>
</evidence>
<dbReference type="Pfam" id="PF17342">
    <property type="entry name" value="DUF5372"/>
    <property type="match status" value="1"/>
</dbReference>
<dbReference type="Proteomes" id="UP000471190">
    <property type="component" value="Unassembled WGS sequence"/>
</dbReference>
<accession>A0A6P1CCR7</accession>
<comment type="caution">
    <text evidence="2">The sequence shown here is derived from an EMBL/GenBank/DDBJ whole genome shotgun (WGS) entry which is preliminary data.</text>
</comment>
<feature type="region of interest" description="Disordered" evidence="1">
    <location>
        <begin position="97"/>
        <end position="150"/>
    </location>
</feature>
<sequence>MAFESTVTYPFHPLVDQTVLVTGSHEHEGVHYLLIRQAHGGSFQIPAWMFDPAASSIEIVAEPRLSAAKLIELRAFIDSHVPFRSVQEAEGISHEKAISHAIGSVRDSPAGRPERHPAPGSLNTPSITVDGSGGKAGRQAVRRRRKGGGQ</sequence>
<geneLocation type="plasmid" evidence="2">
    <name>pA12b</name>
</geneLocation>
<evidence type="ECO:0000256" key="1">
    <source>
        <dbReference type="SAM" id="MobiDB-lite"/>
    </source>
</evidence>
<name>A0A6P1CCR7_RHITR</name>
<proteinExistence type="predicted"/>
<feature type="compositionally biased region" description="Basic residues" evidence="1">
    <location>
        <begin position="140"/>
        <end position="150"/>
    </location>
</feature>
<keyword evidence="2" id="KW-0614">Plasmid</keyword>
<organism evidence="2 3">
    <name type="scientific">Rhizobium tropici</name>
    <dbReference type="NCBI Taxonomy" id="398"/>
    <lineage>
        <taxon>Bacteria</taxon>
        <taxon>Pseudomonadati</taxon>
        <taxon>Pseudomonadota</taxon>
        <taxon>Alphaproteobacteria</taxon>
        <taxon>Hyphomicrobiales</taxon>
        <taxon>Rhizobiaceae</taxon>
        <taxon>Rhizobium/Agrobacterium group</taxon>
        <taxon>Rhizobium</taxon>
    </lineage>
</organism>
<protein>
    <submittedName>
        <fullName evidence="2">Uncharacterized protein</fullName>
    </submittedName>
</protein>
<dbReference type="AlphaFoldDB" id="A0A6P1CCR7"/>
<dbReference type="InterPro" id="IPR035315">
    <property type="entry name" value="DUF5372"/>
</dbReference>